<organism evidence="10 11">
    <name type="scientific">Leptospira ellinghausenii</name>
    <dbReference type="NCBI Taxonomy" id="1917822"/>
    <lineage>
        <taxon>Bacteria</taxon>
        <taxon>Pseudomonadati</taxon>
        <taxon>Spirochaetota</taxon>
        <taxon>Spirochaetia</taxon>
        <taxon>Leptospirales</taxon>
        <taxon>Leptospiraceae</taxon>
        <taxon>Leptospira</taxon>
    </lineage>
</organism>
<reference evidence="11" key="1">
    <citation type="journal article" date="2019" name="Microbiol. Immunol.">
        <title>Molecular and phenotypic characterization of Leptospira johnsonii sp. nov., Leptospira ellinghausenii sp. nov. and Leptospira ryugenii sp. nov. isolated from soil and water in Japan.</title>
        <authorList>
            <person name="Masuzawa T."/>
            <person name="Saito M."/>
            <person name="Nakao R."/>
            <person name="Nikaido Y."/>
            <person name="Matsumoto M."/>
            <person name="Ogawa M."/>
            <person name="Yokoyama M."/>
            <person name="Hidaka Y."/>
            <person name="Tomita J."/>
            <person name="Sakakibara K."/>
            <person name="Suzuki K."/>
            <person name="Yasuda S."/>
            <person name="Sato H."/>
            <person name="Yamaguchi M."/>
            <person name="Yoshida S.I."/>
            <person name="Koizumi N."/>
            <person name="Kawamura Y."/>
        </authorList>
    </citation>
    <scope>NUCLEOTIDE SEQUENCE [LARGE SCALE GENOMIC DNA]</scope>
    <source>
        <strain evidence="11">E18</strain>
    </source>
</reference>
<dbReference type="InterPro" id="IPR000673">
    <property type="entry name" value="Sig_transdc_resp-reg_Me-estase"/>
</dbReference>
<dbReference type="InterPro" id="IPR001789">
    <property type="entry name" value="Sig_transdc_resp-reg_receiver"/>
</dbReference>
<dbReference type="InterPro" id="IPR035909">
    <property type="entry name" value="CheB_C"/>
</dbReference>
<comment type="subcellular location">
    <subcellularLocation>
        <location evidence="5">Cytoplasm</location>
    </subcellularLocation>
</comment>
<dbReference type="Gene3D" id="3.40.50.2300">
    <property type="match status" value="1"/>
</dbReference>
<evidence type="ECO:0000256" key="5">
    <source>
        <dbReference type="HAMAP-Rule" id="MF_00099"/>
    </source>
</evidence>
<feature type="active site" evidence="5 6">
    <location>
        <position position="286"/>
    </location>
</feature>
<dbReference type="EC" id="3.1.1.61" evidence="5"/>
<dbReference type="GO" id="GO:0050568">
    <property type="term" value="F:protein-glutamine glutaminase activity"/>
    <property type="evidence" value="ECO:0007669"/>
    <property type="project" value="UniProtKB-UniRule"/>
</dbReference>
<dbReference type="InterPro" id="IPR008248">
    <property type="entry name" value="CheB-like"/>
</dbReference>
<feature type="active site" evidence="5 6">
    <location>
        <position position="189"/>
    </location>
</feature>
<feature type="domain" description="Response regulatory" evidence="8">
    <location>
        <begin position="3"/>
        <end position="120"/>
    </location>
</feature>
<dbReference type="Pfam" id="PF00072">
    <property type="entry name" value="Response_reg"/>
    <property type="match status" value="1"/>
</dbReference>
<feature type="modified residue" description="4-aspartylphosphate" evidence="5 7">
    <location>
        <position position="54"/>
    </location>
</feature>
<comment type="caution">
    <text evidence="10">The sequence shown here is derived from an EMBL/GenBank/DDBJ whole genome shotgun (WGS) entry which is preliminary data.</text>
</comment>
<dbReference type="PIRSF" id="PIRSF000876">
    <property type="entry name" value="RR_chemtxs_CheB"/>
    <property type="match status" value="1"/>
</dbReference>
<dbReference type="OrthoDB" id="9793421at2"/>
<feature type="active site" evidence="5 6">
    <location>
        <position position="163"/>
    </location>
</feature>
<sequence length="343" mass="37322">MIKLLIVDDQNIVRNVLSDTFKDDPTIKVIGTAANANEAQKLVESLRPDVISLDVVMPGMSGIEFLNWLMPKYPTPVIMLSTFTQSGADATLAALSNGAVDFVQKPDGSESDFLRMLKELTIKIKKYGTEVKLQKQSLFAKTTKLNFNSEKNNHIKIIAIGASTGGTQAIDYLLSRLPTSLPPIVIVQHMPEYFTSLFAMRLKTTSGLNVIEASNGDILETGRVYLAPGDKHLLVRRLAGKMYLELETFEKVSGHRPSVDVMFDSIAKGKMGNHCLAIILTGMGRDGASGIKNIKTAGGTTIGQDEKSSVVYGMPKEAFLLGGISHQTALVDIPQKIIQILET</sequence>
<evidence type="ECO:0000313" key="10">
    <source>
        <dbReference type="EMBL" id="GBF43007.1"/>
    </source>
</evidence>
<accession>A0A2P2DEG0</accession>
<dbReference type="RefSeq" id="WP_108960013.1">
    <property type="nucleotide sequence ID" value="NZ_BFAZ01000009.1"/>
</dbReference>
<comment type="similarity">
    <text evidence="5">Belongs to the CheB family.</text>
</comment>
<evidence type="ECO:0000256" key="4">
    <source>
        <dbReference type="ARBA" id="ARBA00048267"/>
    </source>
</evidence>
<dbReference type="GO" id="GO:0006935">
    <property type="term" value="P:chemotaxis"/>
    <property type="evidence" value="ECO:0007669"/>
    <property type="project" value="UniProtKB-UniRule"/>
</dbReference>
<keyword evidence="2 5" id="KW-0145">Chemotaxis</keyword>
<keyword evidence="5 7" id="KW-0597">Phosphoprotein</keyword>
<keyword evidence="11" id="KW-1185">Reference proteome</keyword>
<comment type="function">
    <text evidence="5">Involved in chemotaxis. Part of a chemotaxis signal transduction system that modulates chemotaxis in response to various stimuli. Catalyzes the demethylation of specific methylglutamate residues introduced into the chemoreceptors (methyl-accepting chemotaxis proteins or MCP) by CheR. Also mediates the irreversible deamidation of specific glutamine residues to glutamic acid.</text>
</comment>
<gene>
    <name evidence="5" type="primary">cheB</name>
    <name evidence="10" type="ORF">LPTSP2_23030</name>
</gene>
<dbReference type="GO" id="GO:0000156">
    <property type="term" value="F:phosphorelay response regulator activity"/>
    <property type="evidence" value="ECO:0007669"/>
    <property type="project" value="InterPro"/>
</dbReference>
<dbReference type="Proteomes" id="UP000245206">
    <property type="component" value="Unassembled WGS sequence"/>
</dbReference>
<keyword evidence="3 5" id="KW-0378">Hydrolase</keyword>
<proteinExistence type="inferred from homology"/>
<dbReference type="CDD" id="cd17541">
    <property type="entry name" value="REC_CheB-like"/>
    <property type="match status" value="1"/>
</dbReference>
<comment type="domain">
    <text evidence="5">Contains a C-terminal catalytic domain, and an N-terminal region which modulates catalytic activity.</text>
</comment>
<feature type="domain" description="CheB-type methylesterase" evidence="9">
    <location>
        <begin position="156"/>
        <end position="343"/>
    </location>
</feature>
<dbReference type="AlphaFoldDB" id="A0A2P2DEG0"/>
<dbReference type="Pfam" id="PF01339">
    <property type="entry name" value="CheB_methylest"/>
    <property type="match status" value="1"/>
</dbReference>
<comment type="catalytic activity">
    <reaction evidence="5">
        <text>L-glutaminyl-[protein] + H2O = L-glutamyl-[protein] + NH4(+)</text>
        <dbReference type="Rhea" id="RHEA:16441"/>
        <dbReference type="Rhea" id="RHEA-COMP:10207"/>
        <dbReference type="Rhea" id="RHEA-COMP:10208"/>
        <dbReference type="ChEBI" id="CHEBI:15377"/>
        <dbReference type="ChEBI" id="CHEBI:28938"/>
        <dbReference type="ChEBI" id="CHEBI:29973"/>
        <dbReference type="ChEBI" id="CHEBI:30011"/>
        <dbReference type="EC" id="3.5.1.44"/>
    </reaction>
</comment>
<dbReference type="EMBL" id="BFAZ01000009">
    <property type="protein sequence ID" value="GBF43007.1"/>
    <property type="molecule type" value="Genomic_DNA"/>
</dbReference>
<evidence type="ECO:0000259" key="8">
    <source>
        <dbReference type="PROSITE" id="PS50110"/>
    </source>
</evidence>
<keyword evidence="1 5" id="KW-0963">Cytoplasm</keyword>
<dbReference type="EC" id="3.5.1.44" evidence="5"/>
<dbReference type="GO" id="GO:0008984">
    <property type="term" value="F:protein-glutamate methylesterase activity"/>
    <property type="evidence" value="ECO:0007669"/>
    <property type="project" value="UniProtKB-UniRule"/>
</dbReference>
<dbReference type="Gene3D" id="3.40.50.180">
    <property type="entry name" value="Methylesterase CheB, C-terminal domain"/>
    <property type="match status" value="1"/>
</dbReference>
<evidence type="ECO:0000256" key="1">
    <source>
        <dbReference type="ARBA" id="ARBA00022490"/>
    </source>
</evidence>
<dbReference type="SUPFAM" id="SSF52738">
    <property type="entry name" value="Methylesterase CheB, C-terminal domain"/>
    <property type="match status" value="1"/>
</dbReference>
<evidence type="ECO:0000256" key="7">
    <source>
        <dbReference type="PROSITE-ProRule" id="PRU00169"/>
    </source>
</evidence>
<evidence type="ECO:0000256" key="6">
    <source>
        <dbReference type="PROSITE-ProRule" id="PRU00050"/>
    </source>
</evidence>
<dbReference type="GO" id="GO:0005737">
    <property type="term" value="C:cytoplasm"/>
    <property type="evidence" value="ECO:0007669"/>
    <property type="project" value="UniProtKB-SubCell"/>
</dbReference>
<comment type="PTM">
    <text evidence="5">Phosphorylated by CheA. Phosphorylation of the N-terminal regulatory domain activates the methylesterase activity.</text>
</comment>
<dbReference type="PROSITE" id="PS50122">
    <property type="entry name" value="CHEB"/>
    <property type="match status" value="1"/>
</dbReference>
<evidence type="ECO:0000256" key="2">
    <source>
        <dbReference type="ARBA" id="ARBA00022500"/>
    </source>
</evidence>
<dbReference type="InterPro" id="IPR011006">
    <property type="entry name" value="CheY-like_superfamily"/>
</dbReference>
<evidence type="ECO:0000259" key="9">
    <source>
        <dbReference type="PROSITE" id="PS50122"/>
    </source>
</evidence>
<dbReference type="SUPFAM" id="SSF52172">
    <property type="entry name" value="CheY-like"/>
    <property type="match status" value="1"/>
</dbReference>
<dbReference type="PROSITE" id="PS50110">
    <property type="entry name" value="RESPONSE_REGULATORY"/>
    <property type="match status" value="1"/>
</dbReference>
<name>A0A2P2DEG0_9LEPT</name>
<protein>
    <recommendedName>
        <fullName evidence="5">Protein-glutamate methylesterase/protein-glutamine glutaminase</fullName>
        <ecNumber evidence="5">3.1.1.61</ecNumber>
        <ecNumber evidence="5">3.5.1.44</ecNumber>
    </recommendedName>
</protein>
<comment type="catalytic activity">
    <reaction evidence="4 5">
        <text>[protein]-L-glutamate 5-O-methyl ester + H2O = L-glutamyl-[protein] + methanol + H(+)</text>
        <dbReference type="Rhea" id="RHEA:23236"/>
        <dbReference type="Rhea" id="RHEA-COMP:10208"/>
        <dbReference type="Rhea" id="RHEA-COMP:10311"/>
        <dbReference type="ChEBI" id="CHEBI:15377"/>
        <dbReference type="ChEBI" id="CHEBI:15378"/>
        <dbReference type="ChEBI" id="CHEBI:17790"/>
        <dbReference type="ChEBI" id="CHEBI:29973"/>
        <dbReference type="ChEBI" id="CHEBI:82795"/>
        <dbReference type="EC" id="3.1.1.61"/>
    </reaction>
</comment>
<evidence type="ECO:0000313" key="11">
    <source>
        <dbReference type="Proteomes" id="UP000245206"/>
    </source>
</evidence>
<dbReference type="PANTHER" id="PTHR42872:SF6">
    <property type="entry name" value="PROTEIN-GLUTAMATE METHYLESTERASE_PROTEIN-GLUTAMINE GLUTAMINASE"/>
    <property type="match status" value="1"/>
</dbReference>
<dbReference type="NCBIfam" id="NF001965">
    <property type="entry name" value="PRK00742.1"/>
    <property type="match status" value="1"/>
</dbReference>
<dbReference type="PANTHER" id="PTHR42872">
    <property type="entry name" value="PROTEIN-GLUTAMATE METHYLESTERASE/PROTEIN-GLUTAMINE GLUTAMINASE"/>
    <property type="match status" value="1"/>
</dbReference>
<dbReference type="HAMAP" id="MF_00099">
    <property type="entry name" value="CheB_chemtxs"/>
    <property type="match status" value="1"/>
</dbReference>
<dbReference type="SMART" id="SM00448">
    <property type="entry name" value="REC"/>
    <property type="match status" value="1"/>
</dbReference>
<dbReference type="CDD" id="cd16432">
    <property type="entry name" value="CheB_Rec"/>
    <property type="match status" value="1"/>
</dbReference>
<evidence type="ECO:0000256" key="3">
    <source>
        <dbReference type="ARBA" id="ARBA00022801"/>
    </source>
</evidence>